<comment type="caution">
    <text evidence="3">The sequence shown here is derived from an EMBL/GenBank/DDBJ whole genome shotgun (WGS) entry which is preliminary data.</text>
</comment>
<gene>
    <name evidence="3" type="ORF">HETSPECPRED_002035</name>
</gene>
<feature type="region of interest" description="Disordered" evidence="1">
    <location>
        <begin position="229"/>
        <end position="251"/>
    </location>
</feature>
<dbReference type="InterPro" id="IPR058348">
    <property type="entry name" value="DUF8035"/>
</dbReference>
<evidence type="ECO:0000313" key="3">
    <source>
        <dbReference type="EMBL" id="CAF9914630.1"/>
    </source>
</evidence>
<feature type="compositionally biased region" description="Basic and acidic residues" evidence="1">
    <location>
        <begin position="456"/>
        <end position="467"/>
    </location>
</feature>
<dbReference type="OrthoDB" id="409136at2759"/>
<proteinExistence type="predicted"/>
<sequence length="717" mass="79796">MLFDSKKEPWPEPEKSIGRACVQKMRGTECWEVIGPALELMERLSPEIKQLLEDNQELLEQGEDRPRVVAFNMWMAGSKPSTASPIIVFSSKSKRQRSFAKVLLKDSGLLAEHPSIQIKTLDKMPAVHRAAEESAPADVWDKDDKNVYLINASQESCGALISLGHPSRAATLTGTFKIDDVWYGMSVQHARFDDPQEPESPTASDEILAFDDDSDDEVEELAIATSKASISTSSPAGIDTTAFQSSEDDSIFEKPRAVPENTSVTLGSIEHTSPRKAPDARTQVASDKSSQRELIGRLLKSHVVTDLDYEIFILEKTSLARRNRVMLPKDKTAKPSFLYPSAVARKVTEGPILAATGTTGVVQGFIMKNPRFIRMSNSKKYQKLWPVQLDRPTVAGDSGSLVVDARTGDIYGHIVSGDPTSSLAYIMPAHKVFDDIKARFGTQASLFDTVLQEPDSGSRKQEKLPERKAKKTSLSKASEAKEASSEGKVDAMGRKWTEISKDLVSADAIKDVGWKYEETKDCYYVMEHLEYNDIQYLVDLSEKFRRNPHLSGLPASGVVPTLFEGWTLTKQEPRKVNEKASWGLVMKTKMPLSQDELRTYAAKDQKKSVKEQYDDPAMSGFKKQQVDRLLQDRNRAETDPRFVYKLASIKLVQKATKHNTRQTTAMQIFLKRVYSPGNDPSLALGPPKSFGAAKFDSRISTFGLADTTDATTFWMSS</sequence>
<feature type="domain" description="DUF8035" evidence="2">
    <location>
        <begin position="494"/>
        <end position="546"/>
    </location>
</feature>
<keyword evidence="4" id="KW-1185">Reference proteome</keyword>
<feature type="region of interest" description="Disordered" evidence="1">
    <location>
        <begin position="451"/>
        <end position="489"/>
    </location>
</feature>
<evidence type="ECO:0000256" key="1">
    <source>
        <dbReference type="SAM" id="MobiDB-lite"/>
    </source>
</evidence>
<dbReference type="Pfam" id="PF26118">
    <property type="entry name" value="DUF8035"/>
    <property type="match status" value="1"/>
</dbReference>
<organism evidence="3 4">
    <name type="scientific">Heterodermia speciosa</name>
    <dbReference type="NCBI Taxonomy" id="116794"/>
    <lineage>
        <taxon>Eukaryota</taxon>
        <taxon>Fungi</taxon>
        <taxon>Dikarya</taxon>
        <taxon>Ascomycota</taxon>
        <taxon>Pezizomycotina</taxon>
        <taxon>Lecanoromycetes</taxon>
        <taxon>OSLEUM clade</taxon>
        <taxon>Lecanoromycetidae</taxon>
        <taxon>Caliciales</taxon>
        <taxon>Physciaceae</taxon>
        <taxon>Heterodermia</taxon>
    </lineage>
</organism>
<evidence type="ECO:0000259" key="2">
    <source>
        <dbReference type="Pfam" id="PF26118"/>
    </source>
</evidence>
<dbReference type="Proteomes" id="UP000664521">
    <property type="component" value="Unassembled WGS sequence"/>
</dbReference>
<dbReference type="AlphaFoldDB" id="A0A8H3IG79"/>
<feature type="compositionally biased region" description="Basic and acidic residues" evidence="1">
    <location>
        <begin position="478"/>
        <end position="489"/>
    </location>
</feature>
<evidence type="ECO:0000313" key="4">
    <source>
        <dbReference type="Proteomes" id="UP000664521"/>
    </source>
</evidence>
<dbReference type="EMBL" id="CAJPDS010000014">
    <property type="protein sequence ID" value="CAF9914630.1"/>
    <property type="molecule type" value="Genomic_DNA"/>
</dbReference>
<protein>
    <recommendedName>
        <fullName evidence="2">DUF8035 domain-containing protein</fullName>
    </recommendedName>
</protein>
<name>A0A8H3IG79_9LECA</name>
<accession>A0A8H3IG79</accession>
<reference evidence="3" key="1">
    <citation type="submission" date="2021-03" db="EMBL/GenBank/DDBJ databases">
        <authorList>
            <person name="Tagirdzhanova G."/>
        </authorList>
    </citation>
    <scope>NUCLEOTIDE SEQUENCE</scope>
</reference>